<reference evidence="4 5" key="1">
    <citation type="submission" date="2016-10" db="EMBL/GenBank/DDBJ databases">
        <authorList>
            <person name="de Groot N.N."/>
        </authorList>
    </citation>
    <scope>NUCLEOTIDE SEQUENCE [LARGE SCALE GENOMIC DNA]</scope>
    <source>
        <strain evidence="4 5">CPCC 201259</strain>
    </source>
</reference>
<dbReference type="STRING" id="455193.SAMN05421805_1334"/>
<evidence type="ECO:0000313" key="6">
    <source>
        <dbReference type="Proteomes" id="UP000270697"/>
    </source>
</evidence>
<dbReference type="OrthoDB" id="3373619at2"/>
<protein>
    <recommendedName>
        <fullName evidence="7">Secreted protein</fullName>
    </recommendedName>
</protein>
<evidence type="ECO:0000256" key="2">
    <source>
        <dbReference type="SAM" id="SignalP"/>
    </source>
</evidence>
<dbReference type="EMBL" id="RBXX01000002">
    <property type="protein sequence ID" value="RKT87326.1"/>
    <property type="molecule type" value="Genomic_DNA"/>
</dbReference>
<evidence type="ECO:0008006" key="7">
    <source>
        <dbReference type="Google" id="ProtNLM"/>
    </source>
</evidence>
<name>A0A1I5LSE0_9PSEU</name>
<dbReference type="RefSeq" id="WP_143121799.1">
    <property type="nucleotide sequence ID" value="NZ_FOUP01000033.1"/>
</dbReference>
<dbReference type="Proteomes" id="UP000270697">
    <property type="component" value="Unassembled WGS sequence"/>
</dbReference>
<evidence type="ECO:0000313" key="3">
    <source>
        <dbReference type="EMBL" id="RKT87326.1"/>
    </source>
</evidence>
<evidence type="ECO:0000256" key="1">
    <source>
        <dbReference type="SAM" id="MobiDB-lite"/>
    </source>
</evidence>
<proteinExistence type="predicted"/>
<evidence type="ECO:0000313" key="4">
    <source>
        <dbReference type="EMBL" id="SFP00165.1"/>
    </source>
</evidence>
<accession>A0A1I5LSE0</accession>
<feature type="chain" id="PRO_5011716779" description="Secreted protein" evidence="2">
    <location>
        <begin position="27"/>
        <end position="164"/>
    </location>
</feature>
<keyword evidence="2" id="KW-0732">Signal</keyword>
<keyword evidence="6" id="KW-1185">Reference proteome</keyword>
<feature type="region of interest" description="Disordered" evidence="1">
    <location>
        <begin position="133"/>
        <end position="164"/>
    </location>
</feature>
<reference evidence="3 6" key="2">
    <citation type="submission" date="2018-10" db="EMBL/GenBank/DDBJ databases">
        <title>Sequencing the genomes of 1000 actinobacteria strains.</title>
        <authorList>
            <person name="Klenk H.-P."/>
        </authorList>
    </citation>
    <scope>NUCLEOTIDE SEQUENCE [LARGE SCALE GENOMIC DNA]</scope>
    <source>
        <strain evidence="3 6">DSM 45119</strain>
    </source>
</reference>
<dbReference type="EMBL" id="FOUP01000033">
    <property type="protein sequence ID" value="SFP00165.1"/>
    <property type="molecule type" value="Genomic_DNA"/>
</dbReference>
<dbReference type="AlphaFoldDB" id="A0A1I5LSE0"/>
<gene>
    <name evidence="3" type="ORF">ATL45_5734</name>
    <name evidence="4" type="ORF">SAMN05421805_1334</name>
</gene>
<organism evidence="4 5">
    <name type="scientific">Saccharopolyspora antimicrobica</name>
    <dbReference type="NCBI Taxonomy" id="455193"/>
    <lineage>
        <taxon>Bacteria</taxon>
        <taxon>Bacillati</taxon>
        <taxon>Actinomycetota</taxon>
        <taxon>Actinomycetes</taxon>
        <taxon>Pseudonocardiales</taxon>
        <taxon>Pseudonocardiaceae</taxon>
        <taxon>Saccharopolyspora</taxon>
    </lineage>
</organism>
<feature type="signal peptide" evidence="2">
    <location>
        <begin position="1"/>
        <end position="26"/>
    </location>
</feature>
<sequence length="164" mass="17191">MKHWVKFIALFSLTSAIATSAGSASALNSEEADANNTEPAPAPAVEEYNYPGADQIFAERGIRLIKGDGHIVLADCKSSDPMIKVESVTLPTSCFRVIGAQGWLTVEIPRVYLIRGGEHNVSARITVNGKTEAVDIPPGGHKPVGEGSAPPGDSPATLVELQAS</sequence>
<evidence type="ECO:0000313" key="5">
    <source>
        <dbReference type="Proteomes" id="UP000199398"/>
    </source>
</evidence>
<dbReference type="Proteomes" id="UP000199398">
    <property type="component" value="Unassembled WGS sequence"/>
</dbReference>